<dbReference type="Pfam" id="PF02834">
    <property type="entry name" value="LigT_PEase"/>
    <property type="match status" value="2"/>
</dbReference>
<dbReference type="InterPro" id="IPR009097">
    <property type="entry name" value="Cyclic_Pdiesterase"/>
</dbReference>
<dbReference type="SUPFAM" id="SSF55144">
    <property type="entry name" value="LigT-like"/>
    <property type="match status" value="1"/>
</dbReference>
<dbReference type="NCBIfam" id="TIGR02258">
    <property type="entry name" value="2_5_ligase"/>
    <property type="match status" value="1"/>
</dbReference>
<comment type="similarity">
    <text evidence="2">Belongs to the 2H phosphoesterase superfamily. ThpR family.</text>
</comment>
<feature type="domain" description="Phosphoesterase HXTX" evidence="3">
    <location>
        <begin position="15"/>
        <end position="99"/>
    </location>
</feature>
<dbReference type="Proteomes" id="UP001236415">
    <property type="component" value="Chromosome"/>
</dbReference>
<dbReference type="PANTHER" id="PTHR35561">
    <property type="entry name" value="RNA 2',3'-CYCLIC PHOSPHODIESTERASE"/>
    <property type="match status" value="1"/>
</dbReference>
<dbReference type="EMBL" id="CP127162">
    <property type="protein sequence ID" value="WIV20093.1"/>
    <property type="molecule type" value="Genomic_DNA"/>
</dbReference>
<dbReference type="InterPro" id="IPR014051">
    <property type="entry name" value="Phosphoesterase_HXTX"/>
</dbReference>
<evidence type="ECO:0000313" key="5">
    <source>
        <dbReference type="Proteomes" id="UP001236415"/>
    </source>
</evidence>
<dbReference type="PANTHER" id="PTHR35561:SF1">
    <property type="entry name" value="RNA 2',3'-CYCLIC PHOSPHODIESTERASE"/>
    <property type="match status" value="1"/>
</dbReference>
<feature type="active site" description="Proton acceptor" evidence="2">
    <location>
        <position position="135"/>
    </location>
</feature>
<dbReference type="Gene3D" id="3.90.1140.10">
    <property type="entry name" value="Cyclic phosphodiesterase"/>
    <property type="match status" value="1"/>
</dbReference>
<keyword evidence="1 2" id="KW-0378">Hydrolase</keyword>
<dbReference type="EC" id="3.1.4.58" evidence="2"/>
<sequence length="190" mass="22188">MTQMPQDKVRIFTAVSLPDHVKEEIQRWTIDNKDKLSFRNFTHKEDYHITLQFLGDTERGTINALCEALREAAVKMQQFPLSVGDAGVFGSPLRPRVLWRGVEGEIDELAVLFQYILDATAPLGYISENRPYRPHITIARKFDDSKKINWNLEKFPAQEKIEPWLVKDFVLFQTILGQKPMYKIIEKFDF</sequence>
<dbReference type="RefSeq" id="WP_285746705.1">
    <property type="nucleotide sequence ID" value="NZ_CP127162.1"/>
</dbReference>
<dbReference type="HAMAP" id="MF_01940">
    <property type="entry name" value="RNA_CPDase"/>
    <property type="match status" value="1"/>
</dbReference>
<feature type="domain" description="Phosphoesterase HXTX" evidence="3">
    <location>
        <begin position="106"/>
        <end position="182"/>
    </location>
</feature>
<evidence type="ECO:0000256" key="2">
    <source>
        <dbReference type="HAMAP-Rule" id="MF_01940"/>
    </source>
</evidence>
<accession>A0ABY8X7C0</accession>
<name>A0ABY8X7C0_9BACL</name>
<organism evidence="4 5">
    <name type="scientific">Paenibacillus polygoni</name>
    <dbReference type="NCBI Taxonomy" id="3050112"/>
    <lineage>
        <taxon>Bacteria</taxon>
        <taxon>Bacillati</taxon>
        <taxon>Bacillota</taxon>
        <taxon>Bacilli</taxon>
        <taxon>Bacillales</taxon>
        <taxon>Paenibacillaceae</taxon>
        <taxon>Paenibacillus</taxon>
    </lineage>
</organism>
<feature type="active site" description="Proton donor" evidence="2">
    <location>
        <position position="48"/>
    </location>
</feature>
<dbReference type="InterPro" id="IPR004175">
    <property type="entry name" value="RNA_CPDase"/>
</dbReference>
<feature type="short sequence motif" description="HXTX 2" evidence="2">
    <location>
        <begin position="135"/>
        <end position="138"/>
    </location>
</feature>
<evidence type="ECO:0000259" key="3">
    <source>
        <dbReference type="Pfam" id="PF02834"/>
    </source>
</evidence>
<comment type="function">
    <text evidence="2">Hydrolyzes RNA 2',3'-cyclic phosphodiester to an RNA 2'-phosphomonoester.</text>
</comment>
<evidence type="ECO:0000313" key="4">
    <source>
        <dbReference type="EMBL" id="WIV20093.1"/>
    </source>
</evidence>
<feature type="short sequence motif" description="HXTX 1" evidence="2">
    <location>
        <begin position="48"/>
        <end position="51"/>
    </location>
</feature>
<comment type="catalytic activity">
    <reaction evidence="2">
        <text>a 3'-end 2',3'-cyclophospho-ribonucleotide-RNA + H2O = a 3'-end 2'-phospho-ribonucleotide-RNA + H(+)</text>
        <dbReference type="Rhea" id="RHEA:11828"/>
        <dbReference type="Rhea" id="RHEA-COMP:10464"/>
        <dbReference type="Rhea" id="RHEA-COMP:17353"/>
        <dbReference type="ChEBI" id="CHEBI:15377"/>
        <dbReference type="ChEBI" id="CHEBI:15378"/>
        <dbReference type="ChEBI" id="CHEBI:83064"/>
        <dbReference type="ChEBI" id="CHEBI:173113"/>
        <dbReference type="EC" id="3.1.4.58"/>
    </reaction>
</comment>
<gene>
    <name evidence="4" type="primary">thpR</name>
    <name evidence="4" type="ORF">QPK24_05080</name>
</gene>
<keyword evidence="5" id="KW-1185">Reference proteome</keyword>
<evidence type="ECO:0000256" key="1">
    <source>
        <dbReference type="ARBA" id="ARBA00022801"/>
    </source>
</evidence>
<protein>
    <recommendedName>
        <fullName evidence="2">RNA 2',3'-cyclic phosphodiesterase</fullName>
        <shortName evidence="2">RNA 2',3'-CPDase</shortName>
        <ecNumber evidence="2">3.1.4.58</ecNumber>
    </recommendedName>
</protein>
<proteinExistence type="inferred from homology"/>
<reference evidence="4 5" key="1">
    <citation type="submission" date="2023-06" db="EMBL/GenBank/DDBJ databases">
        <title>Paenibacillus polygonum sp. nov., an endophytic bacterium, isolated from Polygonum lapathifolium L. in Nanji Wetland National Nature Reserve, South of Poyang Lake, Jiangxi Province, China.</title>
        <authorList>
            <person name="Yu Z."/>
        </authorList>
    </citation>
    <scope>NUCLEOTIDE SEQUENCE [LARGE SCALE GENOMIC DNA]</scope>
    <source>
        <strain evidence="4 5">C31</strain>
    </source>
</reference>